<evidence type="ECO:0000313" key="2">
    <source>
        <dbReference type="Proteomes" id="UP001062846"/>
    </source>
</evidence>
<dbReference type="EMBL" id="CM046390">
    <property type="protein sequence ID" value="KAI8565019.1"/>
    <property type="molecule type" value="Genomic_DNA"/>
</dbReference>
<dbReference type="Proteomes" id="UP001062846">
    <property type="component" value="Chromosome 3"/>
</dbReference>
<name>A0ACC0PIP0_RHOML</name>
<gene>
    <name evidence="1" type="ORF">RHMOL_Rhmol03G0228200</name>
</gene>
<protein>
    <submittedName>
        <fullName evidence="1">Uncharacterized protein</fullName>
    </submittedName>
</protein>
<organism evidence="1 2">
    <name type="scientific">Rhododendron molle</name>
    <name type="common">Chinese azalea</name>
    <name type="synonym">Azalea mollis</name>
    <dbReference type="NCBI Taxonomy" id="49168"/>
    <lineage>
        <taxon>Eukaryota</taxon>
        <taxon>Viridiplantae</taxon>
        <taxon>Streptophyta</taxon>
        <taxon>Embryophyta</taxon>
        <taxon>Tracheophyta</taxon>
        <taxon>Spermatophyta</taxon>
        <taxon>Magnoliopsida</taxon>
        <taxon>eudicotyledons</taxon>
        <taxon>Gunneridae</taxon>
        <taxon>Pentapetalae</taxon>
        <taxon>asterids</taxon>
        <taxon>Ericales</taxon>
        <taxon>Ericaceae</taxon>
        <taxon>Ericoideae</taxon>
        <taxon>Rhodoreae</taxon>
        <taxon>Rhododendron</taxon>
    </lineage>
</organism>
<comment type="caution">
    <text evidence="1">The sequence shown here is derived from an EMBL/GenBank/DDBJ whole genome shotgun (WGS) entry which is preliminary data.</text>
</comment>
<sequence>MFNIKRYEEVLERQPDAGAERNEWSVAEAQAFRSWGVRGERPPRYGMILHFDIKPRNILLDDTFTPKVFDFELAKLYPTDDSIVTMTAARGTLGYMAPELFYKSIGGVSYKSDVYSFKMLLMEMASKRRNWNTSADSSQNFFLSWV</sequence>
<reference evidence="1" key="1">
    <citation type="submission" date="2022-02" db="EMBL/GenBank/DDBJ databases">
        <title>Plant Genome Project.</title>
        <authorList>
            <person name="Zhang R.-G."/>
        </authorList>
    </citation>
    <scope>NUCLEOTIDE SEQUENCE</scope>
    <source>
        <strain evidence="1">AT1</strain>
    </source>
</reference>
<keyword evidence="2" id="KW-1185">Reference proteome</keyword>
<proteinExistence type="predicted"/>
<evidence type="ECO:0000313" key="1">
    <source>
        <dbReference type="EMBL" id="KAI8565019.1"/>
    </source>
</evidence>
<accession>A0ACC0PIP0</accession>